<dbReference type="EMBL" id="BARS01033741">
    <property type="protein sequence ID" value="GAG27879.1"/>
    <property type="molecule type" value="Genomic_DNA"/>
</dbReference>
<reference evidence="1" key="1">
    <citation type="journal article" date="2014" name="Front. Microbiol.">
        <title>High frequency of phylogenetically diverse reductive dehalogenase-homologous genes in deep subseafloor sedimentary metagenomes.</title>
        <authorList>
            <person name="Kawai M."/>
            <person name="Futagami T."/>
            <person name="Toyoda A."/>
            <person name="Takaki Y."/>
            <person name="Nishi S."/>
            <person name="Hori S."/>
            <person name="Arai W."/>
            <person name="Tsubouchi T."/>
            <person name="Morono Y."/>
            <person name="Uchiyama I."/>
            <person name="Ito T."/>
            <person name="Fujiyama A."/>
            <person name="Inagaki F."/>
            <person name="Takami H."/>
        </authorList>
    </citation>
    <scope>NUCLEOTIDE SEQUENCE</scope>
    <source>
        <strain evidence="1">Expedition CK06-06</strain>
    </source>
</reference>
<comment type="caution">
    <text evidence="1">The sequence shown here is derived from an EMBL/GenBank/DDBJ whole genome shotgun (WGS) entry which is preliminary data.</text>
</comment>
<gene>
    <name evidence="1" type="ORF">S01H1_52211</name>
</gene>
<sequence length="238" mass="27348">KSCIDCHTLSGIKKNDHPIIVGREVELENISDHINKVVGNLNKEEKDSLMHYIKRLLTKAIEKDSNSKLSHEKNEVMNKALRDRLLSLGYIGDMEKTYAEPLITVRKIAEFSSIELLKYSSLGFVKIRDSLSYIGFSLKSREQYTKAIVLPVVDLNSNSFSLTISFRNPISDSKVNIETYDYFSGRKIDKKILDLQKTERICEKSVAFPEKYQRIIISLHFYTDDNLRVLGLKLGKLK</sequence>
<name>X0WA96_9ZZZZ</name>
<proteinExistence type="predicted"/>
<organism evidence="1">
    <name type="scientific">marine sediment metagenome</name>
    <dbReference type="NCBI Taxonomy" id="412755"/>
    <lineage>
        <taxon>unclassified sequences</taxon>
        <taxon>metagenomes</taxon>
        <taxon>ecological metagenomes</taxon>
    </lineage>
</organism>
<protein>
    <recommendedName>
        <fullName evidence="2">Cytochrome c domain-containing protein</fullName>
    </recommendedName>
</protein>
<accession>X0WA96</accession>
<feature type="non-terminal residue" evidence="1">
    <location>
        <position position="1"/>
    </location>
</feature>
<evidence type="ECO:0008006" key="2">
    <source>
        <dbReference type="Google" id="ProtNLM"/>
    </source>
</evidence>
<dbReference type="AlphaFoldDB" id="X0WA96"/>
<evidence type="ECO:0000313" key="1">
    <source>
        <dbReference type="EMBL" id="GAG27879.1"/>
    </source>
</evidence>